<sequence>MKHIYYFMSVLILISISSCKKFLITKPSDFVSPENHYNTPEQLNSSLNGVYDILGHGSVYGTAYPSRIGMEADEGAYKDNSLLVGPQVYDFAPGDSYVTNLWQMLYVGVGRANLLLANVDKNTAVAEEIRKQVRGEALFLRAYFYFLLVQNFSNIPLLLEPVLDPNDITAPQSPPKVVYEQILADMKIAETLVAPIKTIGHGGRVSKSAVRGILARVCLYMAGAPVKDVSKYADASFWAKKVIDDAEAGHDLNPSYADVFTKLARDEYDIKESIWEVEFWGNTTGAYREIGTLGAWLGIPSTNTTIIGNAYGFISANGTLWKKYPNVTTLVSEDIRREWNIASFSYNAAGVKTPIVTTSPASVFWTRFPGKYRRELEVVMPRANQQTPINYPLLRFSDVLLMYAEAENEINGTPPQLAIDYVNKVRQRGYGQGKVIKSITVTNAGTNYTVPTITISGGGGSGATANISAATTGTKGISTIVLTSRGVGYTSVPTVEIKGATGTGAVATVTLSNINDANLTAFQTASQTSFREAIQDERSRELCFEGLRKPDLIRWGIFVATMKLVLTDMNLELSGNLMFKTLAFKNVLPKHVLFPIPAHDLNLNKALIQNPGW</sequence>
<name>A0A1W2EX95_9SPHI</name>
<dbReference type="RefSeq" id="WP_159452722.1">
    <property type="nucleotide sequence ID" value="NZ_FWYB01000017.1"/>
</dbReference>
<feature type="domain" description="SusD-like N-terminal" evidence="7">
    <location>
        <begin position="32"/>
        <end position="219"/>
    </location>
</feature>
<dbReference type="Proteomes" id="UP000192678">
    <property type="component" value="Unassembled WGS sequence"/>
</dbReference>
<dbReference type="PROSITE" id="PS51257">
    <property type="entry name" value="PROKAR_LIPOPROTEIN"/>
    <property type="match status" value="1"/>
</dbReference>
<dbReference type="InterPro" id="IPR012944">
    <property type="entry name" value="SusD_RagB_dom"/>
</dbReference>
<gene>
    <name evidence="8" type="ORF">SAMN04488101_11777</name>
</gene>
<proteinExistence type="inferred from homology"/>
<dbReference type="Gene3D" id="1.25.40.390">
    <property type="match status" value="1"/>
</dbReference>
<dbReference type="SUPFAM" id="SSF48452">
    <property type="entry name" value="TPR-like"/>
    <property type="match status" value="1"/>
</dbReference>
<dbReference type="InterPro" id="IPR011990">
    <property type="entry name" value="TPR-like_helical_dom_sf"/>
</dbReference>
<evidence type="ECO:0000256" key="1">
    <source>
        <dbReference type="ARBA" id="ARBA00004442"/>
    </source>
</evidence>
<comment type="subcellular location">
    <subcellularLocation>
        <location evidence="1">Cell outer membrane</location>
    </subcellularLocation>
</comment>
<feature type="domain" description="RagB/SusD" evidence="6">
    <location>
        <begin position="515"/>
        <end position="613"/>
    </location>
</feature>
<reference evidence="8 9" key="1">
    <citation type="submission" date="2017-04" db="EMBL/GenBank/DDBJ databases">
        <authorList>
            <person name="Afonso C.L."/>
            <person name="Miller P.J."/>
            <person name="Scott M.A."/>
            <person name="Spackman E."/>
            <person name="Goraichik I."/>
            <person name="Dimitrov K.M."/>
            <person name="Suarez D.L."/>
            <person name="Swayne D.E."/>
        </authorList>
    </citation>
    <scope>NUCLEOTIDE SEQUENCE [LARGE SCALE GENOMIC DNA]</scope>
    <source>
        <strain evidence="8 9">DSM 19625</strain>
    </source>
</reference>
<dbReference type="STRING" id="475255.SAMN04488101_11777"/>
<evidence type="ECO:0000259" key="6">
    <source>
        <dbReference type="Pfam" id="PF07980"/>
    </source>
</evidence>
<dbReference type="EMBL" id="FWYB01000017">
    <property type="protein sequence ID" value="SMD14339.1"/>
    <property type="molecule type" value="Genomic_DNA"/>
</dbReference>
<evidence type="ECO:0000256" key="4">
    <source>
        <dbReference type="ARBA" id="ARBA00023136"/>
    </source>
</evidence>
<dbReference type="GO" id="GO:0009279">
    <property type="term" value="C:cell outer membrane"/>
    <property type="evidence" value="ECO:0007669"/>
    <property type="project" value="UniProtKB-SubCell"/>
</dbReference>
<dbReference type="Pfam" id="PF07980">
    <property type="entry name" value="SusD_RagB"/>
    <property type="match status" value="2"/>
</dbReference>
<evidence type="ECO:0000313" key="8">
    <source>
        <dbReference type="EMBL" id="SMD14339.1"/>
    </source>
</evidence>
<dbReference type="OrthoDB" id="5694214at2"/>
<feature type="domain" description="RagB/SusD" evidence="6">
    <location>
        <begin position="378"/>
        <end position="428"/>
    </location>
</feature>
<protein>
    <submittedName>
        <fullName evidence="8">Starch-binding associating with outer membrane</fullName>
    </submittedName>
</protein>
<dbReference type="Pfam" id="PF14322">
    <property type="entry name" value="SusD-like_3"/>
    <property type="match status" value="1"/>
</dbReference>
<keyword evidence="3" id="KW-0732">Signal</keyword>
<evidence type="ECO:0000256" key="2">
    <source>
        <dbReference type="ARBA" id="ARBA00006275"/>
    </source>
</evidence>
<comment type="similarity">
    <text evidence="2">Belongs to the SusD family.</text>
</comment>
<keyword evidence="4" id="KW-0472">Membrane</keyword>
<evidence type="ECO:0000256" key="5">
    <source>
        <dbReference type="ARBA" id="ARBA00023237"/>
    </source>
</evidence>
<evidence type="ECO:0000259" key="7">
    <source>
        <dbReference type="Pfam" id="PF14322"/>
    </source>
</evidence>
<accession>A0A1W2EX95</accession>
<keyword evidence="5" id="KW-0998">Cell outer membrane</keyword>
<evidence type="ECO:0000256" key="3">
    <source>
        <dbReference type="ARBA" id="ARBA00022729"/>
    </source>
</evidence>
<dbReference type="InterPro" id="IPR033985">
    <property type="entry name" value="SusD-like_N"/>
</dbReference>
<dbReference type="AlphaFoldDB" id="A0A1W2EX95"/>
<organism evidence="8 9">
    <name type="scientific">Pedobacter nyackensis</name>
    <dbReference type="NCBI Taxonomy" id="475255"/>
    <lineage>
        <taxon>Bacteria</taxon>
        <taxon>Pseudomonadati</taxon>
        <taxon>Bacteroidota</taxon>
        <taxon>Sphingobacteriia</taxon>
        <taxon>Sphingobacteriales</taxon>
        <taxon>Sphingobacteriaceae</taxon>
        <taxon>Pedobacter</taxon>
    </lineage>
</organism>
<evidence type="ECO:0000313" key="9">
    <source>
        <dbReference type="Proteomes" id="UP000192678"/>
    </source>
</evidence>
<keyword evidence="9" id="KW-1185">Reference proteome</keyword>